<dbReference type="PANTHER" id="PTHR30176:SF3">
    <property type="entry name" value="FERREDOXIN-TYPE PROTEIN NAPH"/>
    <property type="match status" value="1"/>
</dbReference>
<dbReference type="PANTHER" id="PTHR30176">
    <property type="entry name" value="FERREDOXIN-TYPE PROTEIN NAPH"/>
    <property type="match status" value="1"/>
</dbReference>
<keyword evidence="7" id="KW-1133">Transmembrane helix</keyword>
<evidence type="ECO:0000256" key="3">
    <source>
        <dbReference type="ARBA" id="ARBA00022723"/>
    </source>
</evidence>
<evidence type="ECO:0000259" key="8">
    <source>
        <dbReference type="PROSITE" id="PS51379"/>
    </source>
</evidence>
<evidence type="ECO:0000256" key="2">
    <source>
        <dbReference type="ARBA" id="ARBA00022485"/>
    </source>
</evidence>
<dbReference type="Pfam" id="PF12801">
    <property type="entry name" value="Fer4_5"/>
    <property type="match status" value="3"/>
</dbReference>
<evidence type="ECO:0000256" key="6">
    <source>
        <dbReference type="ARBA" id="ARBA00023014"/>
    </source>
</evidence>
<dbReference type="InterPro" id="IPR051684">
    <property type="entry name" value="Electron_Trans/Redox"/>
</dbReference>
<evidence type="ECO:0000256" key="4">
    <source>
        <dbReference type="ARBA" id="ARBA00022982"/>
    </source>
</evidence>
<keyword evidence="7" id="KW-0472">Membrane</keyword>
<feature type="transmembrane region" description="Helical" evidence="7">
    <location>
        <begin position="122"/>
        <end position="142"/>
    </location>
</feature>
<dbReference type="InterPro" id="IPR017900">
    <property type="entry name" value="4Fe4S_Fe_S_CS"/>
</dbReference>
<keyword evidence="5" id="KW-0408">Iron</keyword>
<proteinExistence type="predicted"/>
<dbReference type="Pfam" id="PF13237">
    <property type="entry name" value="Fer4_10"/>
    <property type="match status" value="1"/>
</dbReference>
<reference evidence="9 10" key="1">
    <citation type="submission" date="2016-10" db="EMBL/GenBank/DDBJ databases">
        <authorList>
            <person name="de Groot N.N."/>
        </authorList>
    </citation>
    <scope>NUCLEOTIDE SEQUENCE [LARGE SCALE GENOMIC DNA]</scope>
    <source>
        <strain evidence="9 10">DSM 2872</strain>
    </source>
</reference>
<dbReference type="OrthoDB" id="9806398at2"/>
<feature type="transmembrane region" description="Helical" evidence="7">
    <location>
        <begin position="176"/>
        <end position="198"/>
    </location>
</feature>
<protein>
    <submittedName>
        <fullName evidence="9">4Fe-4S binding domain-containing protein</fullName>
    </submittedName>
</protein>
<dbReference type="EMBL" id="FNQG01000008">
    <property type="protein sequence ID" value="SEA10714.1"/>
    <property type="molecule type" value="Genomic_DNA"/>
</dbReference>
<organism evidence="9 10">
    <name type="scientific">Selenomonas ruminantium</name>
    <dbReference type="NCBI Taxonomy" id="971"/>
    <lineage>
        <taxon>Bacteria</taxon>
        <taxon>Bacillati</taxon>
        <taxon>Bacillota</taxon>
        <taxon>Negativicutes</taxon>
        <taxon>Selenomonadales</taxon>
        <taxon>Selenomonadaceae</taxon>
        <taxon>Selenomonas</taxon>
    </lineage>
</organism>
<keyword evidence="3" id="KW-0479">Metal-binding</keyword>
<name>A0A1H3YI89_SELRU</name>
<feature type="transmembrane region" description="Helical" evidence="7">
    <location>
        <begin position="75"/>
        <end position="101"/>
    </location>
</feature>
<dbReference type="AlphaFoldDB" id="A0A1H3YI89"/>
<keyword evidence="1" id="KW-0813">Transport</keyword>
<evidence type="ECO:0000313" key="10">
    <source>
        <dbReference type="Proteomes" id="UP000183469"/>
    </source>
</evidence>
<keyword evidence="4" id="KW-0249">Electron transport</keyword>
<feature type="domain" description="4Fe-4S ferredoxin-type" evidence="8">
    <location>
        <begin position="222"/>
        <end position="245"/>
    </location>
</feature>
<sequence>MNITRSFNRRFVQLLAAVLTNQELMNLTSGRLYKGSAKNLCAPGINCYSCPAATLSCPLGALQAAGGTAGYGFSFYVGGFLLLLGVLWGRLACGFLCPFGLLQDLLSKLPVQKRKLFPPLRYVKYLLLVVFVLLLPVVFLMVNGVGAPAFCEYICPAGTLEAAVPLLLTHAEYRQAIGGLFVLKSVILVAVLVGCLFISRFFCKMLCPLGAIYGLLNRVSICRLHLDEKSCVSCGACRKVCPMDIDPVAQLHSPECILCGQCVEACPQKALHLGIKAPAAKTAADTH</sequence>
<dbReference type="SUPFAM" id="SSF54862">
    <property type="entry name" value="4Fe-4S ferredoxins"/>
    <property type="match status" value="1"/>
</dbReference>
<dbReference type="Proteomes" id="UP000183469">
    <property type="component" value="Unassembled WGS sequence"/>
</dbReference>
<feature type="domain" description="4Fe-4S ferredoxin-type" evidence="8">
    <location>
        <begin position="247"/>
        <end position="276"/>
    </location>
</feature>
<dbReference type="PROSITE" id="PS00198">
    <property type="entry name" value="4FE4S_FER_1"/>
    <property type="match status" value="1"/>
</dbReference>
<dbReference type="GO" id="GO:0005886">
    <property type="term" value="C:plasma membrane"/>
    <property type="evidence" value="ECO:0007669"/>
    <property type="project" value="TreeGrafter"/>
</dbReference>
<dbReference type="InterPro" id="IPR017896">
    <property type="entry name" value="4Fe4S_Fe-S-bd"/>
</dbReference>
<dbReference type="GO" id="GO:0051539">
    <property type="term" value="F:4 iron, 4 sulfur cluster binding"/>
    <property type="evidence" value="ECO:0007669"/>
    <property type="project" value="UniProtKB-KW"/>
</dbReference>
<accession>A0A1H3YI89</accession>
<keyword evidence="6" id="KW-0411">Iron-sulfur</keyword>
<dbReference type="RefSeq" id="WP_074672432.1">
    <property type="nucleotide sequence ID" value="NZ_FNQG01000008.1"/>
</dbReference>
<dbReference type="GO" id="GO:0046872">
    <property type="term" value="F:metal ion binding"/>
    <property type="evidence" value="ECO:0007669"/>
    <property type="project" value="UniProtKB-KW"/>
</dbReference>
<evidence type="ECO:0000313" key="9">
    <source>
        <dbReference type="EMBL" id="SEA10714.1"/>
    </source>
</evidence>
<evidence type="ECO:0000256" key="1">
    <source>
        <dbReference type="ARBA" id="ARBA00022448"/>
    </source>
</evidence>
<keyword evidence="2" id="KW-0004">4Fe-4S</keyword>
<evidence type="ECO:0000256" key="5">
    <source>
        <dbReference type="ARBA" id="ARBA00023004"/>
    </source>
</evidence>
<dbReference type="PROSITE" id="PS51379">
    <property type="entry name" value="4FE4S_FER_2"/>
    <property type="match status" value="2"/>
</dbReference>
<gene>
    <name evidence="9" type="ORF">SAMN05660648_01969</name>
</gene>
<keyword evidence="7" id="KW-0812">Transmembrane</keyword>
<evidence type="ECO:0000256" key="7">
    <source>
        <dbReference type="SAM" id="Phobius"/>
    </source>
</evidence>
<dbReference type="Gene3D" id="3.30.70.20">
    <property type="match status" value="1"/>
</dbReference>